<organism evidence="1 2">
    <name type="scientific">Botryobasidium botryosum (strain FD-172 SS1)</name>
    <dbReference type="NCBI Taxonomy" id="930990"/>
    <lineage>
        <taxon>Eukaryota</taxon>
        <taxon>Fungi</taxon>
        <taxon>Dikarya</taxon>
        <taxon>Basidiomycota</taxon>
        <taxon>Agaricomycotina</taxon>
        <taxon>Agaricomycetes</taxon>
        <taxon>Cantharellales</taxon>
        <taxon>Botryobasidiaceae</taxon>
        <taxon>Botryobasidium</taxon>
    </lineage>
</organism>
<sequence length="232" mass="26731">MSSTAHTEHMNALQRFVSKRKQADGLGYLSEAPIEDKLFCFWDYSNVEPEYKNSYSPKDRPEVISLAALDYVVSRNRTIDNLSCVITSCDRNFSLWREKGVEVKIMPKIQIGPDTFCEQAVDESIQARMTEAIWQYRSYRKAYNDPDKLAPATLVLISGDGSPGEYNLDGFYMEIAHALRSRMRVKIWSWRKSVSPRFYELRTEYPSLLKIHYFDPFAPYLGSCGAADCNFP</sequence>
<dbReference type="InParanoid" id="A0A067LSB4"/>
<accession>A0A067LSB4</accession>
<dbReference type="Gene3D" id="3.40.50.1010">
    <property type="entry name" value="5'-nuclease"/>
    <property type="match status" value="1"/>
</dbReference>
<name>A0A067LSB4_BOTB1</name>
<proteinExistence type="predicted"/>
<reference evidence="2" key="1">
    <citation type="journal article" date="2014" name="Proc. Natl. Acad. Sci. U.S.A.">
        <title>Extensive sampling of basidiomycete genomes demonstrates inadequacy of the white-rot/brown-rot paradigm for wood decay fungi.</title>
        <authorList>
            <person name="Riley R."/>
            <person name="Salamov A.A."/>
            <person name="Brown D.W."/>
            <person name="Nagy L.G."/>
            <person name="Floudas D."/>
            <person name="Held B.W."/>
            <person name="Levasseur A."/>
            <person name="Lombard V."/>
            <person name="Morin E."/>
            <person name="Otillar R."/>
            <person name="Lindquist E.A."/>
            <person name="Sun H."/>
            <person name="LaButti K.M."/>
            <person name="Schmutz J."/>
            <person name="Jabbour D."/>
            <person name="Luo H."/>
            <person name="Baker S.E."/>
            <person name="Pisabarro A.G."/>
            <person name="Walton J.D."/>
            <person name="Blanchette R.A."/>
            <person name="Henrissat B."/>
            <person name="Martin F."/>
            <person name="Cullen D."/>
            <person name="Hibbett D.S."/>
            <person name="Grigoriev I.V."/>
        </authorList>
    </citation>
    <scope>NUCLEOTIDE SEQUENCE [LARGE SCALE GENOMIC DNA]</scope>
    <source>
        <strain evidence="2">FD-172 SS1</strain>
    </source>
</reference>
<gene>
    <name evidence="1" type="ORF">BOTBODRAFT_49534</name>
</gene>
<evidence type="ECO:0000313" key="1">
    <source>
        <dbReference type="EMBL" id="KDQ06143.1"/>
    </source>
</evidence>
<protein>
    <recommendedName>
        <fullName evidence="3">NYN domain-containing protein</fullName>
    </recommendedName>
</protein>
<dbReference type="AlphaFoldDB" id="A0A067LSB4"/>
<keyword evidence="2" id="KW-1185">Reference proteome</keyword>
<dbReference type="HOGENOM" id="CLU_104257_0_0_1"/>
<dbReference type="OrthoDB" id="5951020at2759"/>
<dbReference type="Proteomes" id="UP000027195">
    <property type="component" value="Unassembled WGS sequence"/>
</dbReference>
<evidence type="ECO:0008006" key="3">
    <source>
        <dbReference type="Google" id="ProtNLM"/>
    </source>
</evidence>
<dbReference type="EMBL" id="KL198153">
    <property type="protein sequence ID" value="KDQ06143.1"/>
    <property type="molecule type" value="Genomic_DNA"/>
</dbReference>
<evidence type="ECO:0000313" key="2">
    <source>
        <dbReference type="Proteomes" id="UP000027195"/>
    </source>
</evidence>